<dbReference type="OrthoDB" id="6153853at2759"/>
<sequence>MCFLAYSGFLRYSELCQIKAKNITFGDDHIDIYIESSKTDCYRKGKNVLIAKLDQAHCPVKILSDYLDKAKIDRSSDDFVFRALSYCKSTNNLIYYMGNNQSGCTGKQGKDRGEGKVFIVRCKRSRGRSVARVRLQSWRRGTFDDSDHDADYTPCTDQRSPEFAHSSQMVLSNRLADRQYTERGDLVEKLLVDITTKYSLAFTGSSSPPKRRKYTKDPVKKSCSDAGLSDVGPDHNVSRFPIFQRYSNY</sequence>
<dbReference type="GO" id="GO:0015074">
    <property type="term" value="P:DNA integration"/>
    <property type="evidence" value="ECO:0007669"/>
    <property type="project" value="InterPro"/>
</dbReference>
<evidence type="ECO:0008006" key="5">
    <source>
        <dbReference type="Google" id="ProtNLM"/>
    </source>
</evidence>
<dbReference type="PANTHER" id="PTHR34605:SF4">
    <property type="entry name" value="DNA ADENINE METHYLTRANSFERASE"/>
    <property type="match status" value="1"/>
</dbReference>
<evidence type="ECO:0000256" key="2">
    <source>
        <dbReference type="SAM" id="MobiDB-lite"/>
    </source>
</evidence>
<protein>
    <recommendedName>
        <fullName evidence="5">Tyr recombinase domain-containing protein</fullName>
    </recommendedName>
</protein>
<dbReference type="InterPro" id="IPR052925">
    <property type="entry name" value="Phage_Integrase-like_Recomb"/>
</dbReference>
<keyword evidence="1" id="KW-0233">DNA recombination</keyword>
<evidence type="ECO:0000313" key="4">
    <source>
        <dbReference type="Proteomes" id="UP000507470"/>
    </source>
</evidence>
<organism evidence="3 4">
    <name type="scientific">Mytilus coruscus</name>
    <name type="common">Sea mussel</name>
    <dbReference type="NCBI Taxonomy" id="42192"/>
    <lineage>
        <taxon>Eukaryota</taxon>
        <taxon>Metazoa</taxon>
        <taxon>Spiralia</taxon>
        <taxon>Lophotrochozoa</taxon>
        <taxon>Mollusca</taxon>
        <taxon>Bivalvia</taxon>
        <taxon>Autobranchia</taxon>
        <taxon>Pteriomorphia</taxon>
        <taxon>Mytilida</taxon>
        <taxon>Mytiloidea</taxon>
        <taxon>Mytilidae</taxon>
        <taxon>Mytilinae</taxon>
        <taxon>Mytilus</taxon>
    </lineage>
</organism>
<reference evidence="3 4" key="1">
    <citation type="submission" date="2020-06" db="EMBL/GenBank/DDBJ databases">
        <authorList>
            <person name="Li R."/>
            <person name="Bekaert M."/>
        </authorList>
    </citation>
    <scope>NUCLEOTIDE SEQUENCE [LARGE SCALE GENOMIC DNA]</scope>
    <source>
        <strain evidence="4">wild</strain>
    </source>
</reference>
<proteinExistence type="predicted"/>
<dbReference type="InterPro" id="IPR011010">
    <property type="entry name" value="DNA_brk_join_enz"/>
</dbReference>
<dbReference type="GO" id="GO:0006310">
    <property type="term" value="P:DNA recombination"/>
    <property type="evidence" value="ECO:0007669"/>
    <property type="project" value="UniProtKB-KW"/>
</dbReference>
<evidence type="ECO:0000313" key="3">
    <source>
        <dbReference type="EMBL" id="CAC5377060.1"/>
    </source>
</evidence>
<keyword evidence="4" id="KW-1185">Reference proteome</keyword>
<accession>A0A6J8B178</accession>
<dbReference type="PANTHER" id="PTHR34605">
    <property type="entry name" value="PHAGE_INTEGRASE DOMAIN-CONTAINING PROTEIN"/>
    <property type="match status" value="1"/>
</dbReference>
<gene>
    <name evidence="3" type="ORF">MCOR_13492</name>
</gene>
<dbReference type="GO" id="GO:0003677">
    <property type="term" value="F:DNA binding"/>
    <property type="evidence" value="ECO:0007669"/>
    <property type="project" value="InterPro"/>
</dbReference>
<dbReference type="InterPro" id="IPR013762">
    <property type="entry name" value="Integrase-like_cat_sf"/>
</dbReference>
<feature type="region of interest" description="Disordered" evidence="2">
    <location>
        <begin position="204"/>
        <end position="230"/>
    </location>
</feature>
<dbReference type="AlphaFoldDB" id="A0A6J8B178"/>
<dbReference type="EMBL" id="CACVKT020002234">
    <property type="protein sequence ID" value="CAC5377060.1"/>
    <property type="molecule type" value="Genomic_DNA"/>
</dbReference>
<dbReference type="SUPFAM" id="SSF56349">
    <property type="entry name" value="DNA breaking-rejoining enzymes"/>
    <property type="match status" value="1"/>
</dbReference>
<dbReference type="Gene3D" id="1.10.443.10">
    <property type="entry name" value="Intergrase catalytic core"/>
    <property type="match status" value="1"/>
</dbReference>
<evidence type="ECO:0000256" key="1">
    <source>
        <dbReference type="ARBA" id="ARBA00023172"/>
    </source>
</evidence>
<name>A0A6J8B178_MYTCO</name>
<dbReference type="Proteomes" id="UP000507470">
    <property type="component" value="Unassembled WGS sequence"/>
</dbReference>